<dbReference type="RefSeq" id="WP_116592267.1">
    <property type="nucleotide sequence ID" value="NZ_MZGS01000023.1"/>
</dbReference>
<keyword evidence="2" id="KW-1185">Reference proteome</keyword>
<protein>
    <submittedName>
        <fullName evidence="1">Uncharacterized protein</fullName>
    </submittedName>
</protein>
<reference evidence="1 2" key="1">
    <citation type="submission" date="2017-03" db="EMBL/GenBank/DDBJ databases">
        <title>Genome sequence of Methanobrevibacter thaueri.</title>
        <authorList>
            <person name="Poehlein A."/>
            <person name="Seedorf H."/>
            <person name="Daniel R."/>
        </authorList>
    </citation>
    <scope>NUCLEOTIDE SEQUENCE [LARGE SCALE GENOMIC DNA]</scope>
    <source>
        <strain evidence="1 2">DSM 11995</strain>
    </source>
</reference>
<accession>A0A315XMX5</accession>
<gene>
    <name evidence="1" type="ORF">MBBTH_13250</name>
</gene>
<organism evidence="1 2">
    <name type="scientific">Methanobrevibacter thaueri</name>
    <dbReference type="NCBI Taxonomy" id="190975"/>
    <lineage>
        <taxon>Archaea</taxon>
        <taxon>Methanobacteriati</taxon>
        <taxon>Methanobacteriota</taxon>
        <taxon>Methanomada group</taxon>
        <taxon>Methanobacteria</taxon>
        <taxon>Methanobacteriales</taxon>
        <taxon>Methanobacteriaceae</taxon>
        <taxon>Methanobrevibacter</taxon>
    </lineage>
</organism>
<evidence type="ECO:0000313" key="1">
    <source>
        <dbReference type="EMBL" id="PWB86911.1"/>
    </source>
</evidence>
<evidence type="ECO:0000313" key="2">
    <source>
        <dbReference type="Proteomes" id="UP000251717"/>
    </source>
</evidence>
<dbReference type="AlphaFoldDB" id="A0A315XMX5"/>
<name>A0A315XMX5_9EURY</name>
<dbReference type="EMBL" id="MZGS01000023">
    <property type="protein sequence ID" value="PWB86911.1"/>
    <property type="molecule type" value="Genomic_DNA"/>
</dbReference>
<comment type="caution">
    <text evidence="1">The sequence shown here is derived from an EMBL/GenBank/DDBJ whole genome shotgun (WGS) entry which is preliminary data.</text>
</comment>
<dbReference type="Proteomes" id="UP000251717">
    <property type="component" value="Unassembled WGS sequence"/>
</dbReference>
<proteinExistence type="predicted"/>
<dbReference type="OrthoDB" id="74304at2157"/>
<sequence length="324" mass="39054">MIEKIEITQRFNFKRLNRHYECFTIDLVNRNAYYKISERGSGDKFVKENPICDDSWVGILVDLRRRMTSKIHRLTDEQIDDFIHDFNELNLFEGFQSEEFSYFEKLELVYSCQVIIYSTDNFEEYAFKNNYPLNWIRFGEILSNLFGFDVLHLNYQRQLATPLYYDIRRDGVYGPDRLAIKAIEFGHYRTYPYELPNPRLIINFEKNKIDGYVEKDLTANDKSLILELLEKYHVYTWIFDEYHNKSRTRDPDDLEGYDWYLEMVFENDVIWHIFGYNDYPDTYVHMAREVMEITGMDLMEINTISSADLELYEKFGSELLDKPI</sequence>